<name>A0A1H6ENT6_9PSEU</name>
<protein>
    <recommendedName>
        <fullName evidence="2">DNA-directed DNA polymerase</fullName>
        <ecNumber evidence="2">2.7.7.7</ecNumber>
    </recommendedName>
</protein>
<dbReference type="GO" id="GO:0003677">
    <property type="term" value="F:DNA binding"/>
    <property type="evidence" value="ECO:0007669"/>
    <property type="project" value="InterPro"/>
</dbReference>
<comment type="catalytic activity">
    <reaction evidence="4">
        <text>DNA(n) + a 2'-deoxyribonucleoside 5'-triphosphate = DNA(n+1) + diphosphate</text>
        <dbReference type="Rhea" id="RHEA:22508"/>
        <dbReference type="Rhea" id="RHEA-COMP:17339"/>
        <dbReference type="Rhea" id="RHEA-COMP:17340"/>
        <dbReference type="ChEBI" id="CHEBI:33019"/>
        <dbReference type="ChEBI" id="CHEBI:61560"/>
        <dbReference type="ChEBI" id="CHEBI:173112"/>
        <dbReference type="EC" id="2.7.7.7"/>
    </reaction>
</comment>
<dbReference type="GO" id="GO:0006261">
    <property type="term" value="P:DNA-templated DNA replication"/>
    <property type="evidence" value="ECO:0007669"/>
    <property type="project" value="InterPro"/>
</dbReference>
<keyword evidence="10" id="KW-1185">Reference proteome</keyword>
<dbReference type="EMBL" id="FOME01000003">
    <property type="protein sequence ID" value="SFD23918.1"/>
    <property type="molecule type" value="Genomic_DNA"/>
</dbReference>
<dbReference type="GO" id="GO:0003887">
    <property type="term" value="F:DNA-directed DNA polymerase activity"/>
    <property type="evidence" value="ECO:0007669"/>
    <property type="project" value="UniProtKB-EC"/>
</dbReference>
<dbReference type="InterPro" id="IPR012337">
    <property type="entry name" value="RNaseH-like_sf"/>
</dbReference>
<reference evidence="8" key="2">
    <citation type="submission" date="2016-10" db="EMBL/GenBank/DDBJ databases">
        <authorList>
            <person name="de Groot N.N."/>
        </authorList>
    </citation>
    <scope>NUCLEOTIDE SEQUENCE [LARGE SCALE GENOMIC DNA]</scope>
    <source>
        <strain evidence="8">ATCC 20501</strain>
    </source>
</reference>
<dbReference type="GO" id="GO:0006302">
    <property type="term" value="P:double-strand break repair"/>
    <property type="evidence" value="ECO:0007669"/>
    <property type="project" value="TreeGrafter"/>
</dbReference>
<dbReference type="SUPFAM" id="SSF56672">
    <property type="entry name" value="DNA/RNA polymerases"/>
    <property type="match status" value="1"/>
</dbReference>
<evidence type="ECO:0000256" key="2">
    <source>
        <dbReference type="ARBA" id="ARBA00012417"/>
    </source>
</evidence>
<evidence type="ECO:0000256" key="1">
    <source>
        <dbReference type="ARBA" id="ARBA00007705"/>
    </source>
</evidence>
<dbReference type="Gene3D" id="3.30.420.10">
    <property type="entry name" value="Ribonuclease H-like superfamily/Ribonuclease H"/>
    <property type="match status" value="1"/>
</dbReference>
<comment type="similarity">
    <text evidence="1">Belongs to the DNA polymerase type-A family.</text>
</comment>
<evidence type="ECO:0000313" key="10">
    <source>
        <dbReference type="Proteomes" id="UP000199690"/>
    </source>
</evidence>
<evidence type="ECO:0000256" key="6">
    <source>
        <dbReference type="SAM" id="MobiDB-lite"/>
    </source>
</evidence>
<dbReference type="PANTHER" id="PTHR10133:SF27">
    <property type="entry name" value="DNA POLYMERASE NU"/>
    <property type="match status" value="1"/>
</dbReference>
<dbReference type="PANTHER" id="PTHR10133">
    <property type="entry name" value="DNA POLYMERASE I"/>
    <property type="match status" value="1"/>
</dbReference>
<dbReference type="EMBL" id="FNVB01000021">
    <property type="protein sequence ID" value="SEG98676.1"/>
    <property type="molecule type" value="Genomic_DNA"/>
</dbReference>
<dbReference type="Pfam" id="PF00476">
    <property type="entry name" value="DNA_pol_A"/>
    <property type="match status" value="1"/>
</dbReference>
<reference evidence="10 11" key="1">
    <citation type="submission" date="2016-10" db="EMBL/GenBank/DDBJ databases">
        <authorList>
            <person name="Varghese N."/>
            <person name="Submissions S."/>
        </authorList>
    </citation>
    <scope>NUCLEOTIDE SEQUENCE [LARGE SCALE GENOMIC DNA]</scope>
    <source>
        <strain evidence="11">ATCC 20501</strain>
        <strain evidence="9 10">CGMCC 4.3529</strain>
    </source>
</reference>
<dbReference type="AlphaFoldDB" id="A0A1H6ENT6"/>
<dbReference type="Proteomes" id="UP000236729">
    <property type="component" value="Unassembled WGS sequence"/>
</dbReference>
<keyword evidence="5" id="KW-0175">Coiled coil</keyword>
<evidence type="ECO:0000256" key="4">
    <source>
        <dbReference type="ARBA" id="ARBA00049244"/>
    </source>
</evidence>
<accession>A0A1H6ENT6</accession>
<evidence type="ECO:0000313" key="9">
    <source>
        <dbReference type="EMBL" id="SFD23918.1"/>
    </source>
</evidence>
<accession>A0A1I1QVK9</accession>
<dbReference type="Proteomes" id="UP000199690">
    <property type="component" value="Unassembled WGS sequence"/>
</dbReference>
<dbReference type="SMART" id="SM00482">
    <property type="entry name" value="POLAc"/>
    <property type="match status" value="1"/>
</dbReference>
<dbReference type="Gene3D" id="1.10.150.20">
    <property type="entry name" value="5' to 3' exonuclease, C-terminal subdomain"/>
    <property type="match status" value="1"/>
</dbReference>
<sequence length="628" mass="70041">MQKALFLDIETWGVEHRWNKTPEEFFRLGGYSWGLDGEVVLTEDLEEMRRVIREADVAVAHNGHAFDFSVLFGKHSTEPLELALENRLFDTWTHATLVHPAPSSYVDRNGRAWFVRGPEDAKRWFSLDNQAYQLGVAGKAQDLKALAKRWGGFEKIPTTDPEFREYLVQDVVALRDIARRLSALGSPTDPYAMREQVNAAIDAQNSRNGWRVDVEKAKARIADLEEIKERTLAMLHGRFGLPTEGKAPLRTKAGKEAVLRALAEVGVSEDMLPRTKTGGPSLGGAGLVEVAENLPDRMETPVDGPDQAVGWGASTSIPTDPEKARELAQAIAQIGGLRPLAEQALNYLQDDGRVHPEIFTLQRSGRKSTQNPGLTTWSQRDKKKRVEKEYFVPDSDDHVLVEFDYNAADARIVAAYSGDEAFKERFAPGADSHLITANAVWPGIGYDRSIPEVEETRNVAKALGHAYAYRAGPRTLARSAKQPLEVAQKFVNAMNAAYPKVTKWQERSTKEAQRYGYVMSDWGRRMPVEKDREFTQGPALKGQNGTREIVVDGLIRMARKDIRSIQMLKAQVHDALVFSVPRAELDYWVPFIKGCMETKWAPSDGRGQEIDFPVGGGEPAENWAAAAH</sequence>
<dbReference type="InterPro" id="IPR043502">
    <property type="entry name" value="DNA/RNA_pol_sf"/>
</dbReference>
<evidence type="ECO:0000256" key="5">
    <source>
        <dbReference type="SAM" id="Coils"/>
    </source>
</evidence>
<keyword evidence="9" id="KW-0540">Nuclease</keyword>
<keyword evidence="9" id="KW-0378">Hydrolase</keyword>
<dbReference type="GO" id="GO:0004527">
    <property type="term" value="F:exonuclease activity"/>
    <property type="evidence" value="ECO:0007669"/>
    <property type="project" value="UniProtKB-KW"/>
</dbReference>
<keyword evidence="3" id="KW-0235">DNA replication</keyword>
<dbReference type="InterPro" id="IPR001098">
    <property type="entry name" value="DNA-dir_DNA_pol_A_palm_dom"/>
</dbReference>
<proteinExistence type="inferred from homology"/>
<dbReference type="InterPro" id="IPR002298">
    <property type="entry name" value="DNA_polymerase_A"/>
</dbReference>
<feature type="coiled-coil region" evidence="5">
    <location>
        <begin position="207"/>
        <end position="234"/>
    </location>
</feature>
<dbReference type="Gene3D" id="3.30.70.370">
    <property type="match status" value="1"/>
</dbReference>
<dbReference type="RefSeq" id="WP_218161556.1">
    <property type="nucleotide sequence ID" value="NZ_FNVB01000021.1"/>
</dbReference>
<evidence type="ECO:0000256" key="3">
    <source>
        <dbReference type="ARBA" id="ARBA00022705"/>
    </source>
</evidence>
<gene>
    <name evidence="8" type="ORF">SAMN02982929_07181</name>
    <name evidence="9" type="ORF">SAMN05216506_103188</name>
</gene>
<keyword evidence="9" id="KW-0269">Exonuclease</keyword>
<dbReference type="SUPFAM" id="SSF53098">
    <property type="entry name" value="Ribonuclease H-like"/>
    <property type="match status" value="1"/>
</dbReference>
<feature type="region of interest" description="Disordered" evidence="6">
    <location>
        <begin position="607"/>
        <end position="628"/>
    </location>
</feature>
<dbReference type="InterPro" id="IPR036397">
    <property type="entry name" value="RNaseH_sf"/>
</dbReference>
<organism evidence="8 11">
    <name type="scientific">Saccharopolyspora kobensis</name>
    <dbReference type="NCBI Taxonomy" id="146035"/>
    <lineage>
        <taxon>Bacteria</taxon>
        <taxon>Bacillati</taxon>
        <taxon>Actinomycetota</taxon>
        <taxon>Actinomycetes</taxon>
        <taxon>Pseudonocardiales</taxon>
        <taxon>Pseudonocardiaceae</taxon>
        <taxon>Saccharopolyspora</taxon>
    </lineage>
</organism>
<dbReference type="SMR" id="A0A1H6ENT6"/>
<evidence type="ECO:0000259" key="7">
    <source>
        <dbReference type="SMART" id="SM00482"/>
    </source>
</evidence>
<evidence type="ECO:0000313" key="11">
    <source>
        <dbReference type="Proteomes" id="UP000236729"/>
    </source>
</evidence>
<dbReference type="EC" id="2.7.7.7" evidence="2"/>
<feature type="domain" description="DNA-directed DNA polymerase family A palm" evidence="7">
    <location>
        <begin position="388"/>
        <end position="584"/>
    </location>
</feature>
<evidence type="ECO:0000313" key="8">
    <source>
        <dbReference type="EMBL" id="SEG98676.1"/>
    </source>
</evidence>